<dbReference type="SMART" id="SM00287">
    <property type="entry name" value="SH3b"/>
    <property type="match status" value="2"/>
</dbReference>
<dbReference type="Proteomes" id="UP000002365">
    <property type="component" value="Chromosome"/>
</dbReference>
<feature type="domain" description="SH3b" evidence="3">
    <location>
        <begin position="113"/>
        <end position="185"/>
    </location>
</feature>
<proteinExistence type="predicted"/>
<evidence type="ECO:0000313" key="5">
    <source>
        <dbReference type="Proteomes" id="UP000002365"/>
    </source>
</evidence>
<dbReference type="KEGG" id="bmd:BMD_1676"/>
<dbReference type="HOGENOM" id="CLU_1292296_0_0_9"/>
<dbReference type="Gene3D" id="2.30.30.40">
    <property type="entry name" value="SH3 Domains"/>
    <property type="match status" value="2"/>
</dbReference>
<keyword evidence="2" id="KW-0732">Signal</keyword>
<sequence length="213" mass="23080">MKKRIKMLISIGIAASLIIISSQSKVHASTPIGTVQVKAHSLYLRAGNSFNAKVVRTLHKGEHYNVYAKKNGMYNLGQNRWVSASGSYVSFVSKGKNTSTTTSKAVATSSVSAEKVQIKVSKLNVRQSANFSSRVVGTAYKGQTYTIYEKKNGLYRIGQNRWVTASATYVSSNGSVSAHNTAPSSTSVKEPAPSKNANGIISYAKRFLGMRYI</sequence>
<name>D5DDI1_PRIM3</name>
<reference evidence="4 5" key="1">
    <citation type="journal article" date="2011" name="J. Bacteriol.">
        <title>Genome sequences of the biotechnologically important Bacillus megaterium strains QM B1551 and DSM319.</title>
        <authorList>
            <person name="Eppinger M."/>
            <person name="Bunk B."/>
            <person name="Johns M.A."/>
            <person name="Edirisinghe J.N."/>
            <person name="Kutumbaka K.K."/>
            <person name="Koenig S.S."/>
            <person name="Huot Creasy H."/>
            <person name="Rosovitz M.J."/>
            <person name="Riley D.R."/>
            <person name="Daugherty S."/>
            <person name="Martin M."/>
            <person name="Elbourne L.D."/>
            <person name="Paulsen I."/>
            <person name="Biedendieck R."/>
            <person name="Braun C."/>
            <person name="Grayburn S."/>
            <person name="Dhingra S."/>
            <person name="Lukyanchuk V."/>
            <person name="Ball B."/>
            <person name="Ul-Qamar R."/>
            <person name="Seibel J."/>
            <person name="Bremer E."/>
            <person name="Jahn D."/>
            <person name="Ravel J."/>
            <person name="Vary P.S."/>
        </authorList>
    </citation>
    <scope>NUCLEOTIDE SEQUENCE [LARGE SCALE GENOMIC DNA]</scope>
    <source>
        <strain evidence="5">DSM 319 / IMG 1521</strain>
    </source>
</reference>
<organism evidence="4 5">
    <name type="scientific">Priestia megaterium (strain DSM 319 / IMG 1521)</name>
    <name type="common">Bacillus megaterium</name>
    <dbReference type="NCBI Taxonomy" id="592022"/>
    <lineage>
        <taxon>Bacteria</taxon>
        <taxon>Bacillati</taxon>
        <taxon>Bacillota</taxon>
        <taxon>Bacilli</taxon>
        <taxon>Bacillales</taxon>
        <taxon>Bacillaceae</taxon>
        <taxon>Priestia</taxon>
    </lineage>
</organism>
<protein>
    <submittedName>
        <fullName evidence="4">Bacterial SH3 domain protein</fullName>
    </submittedName>
</protein>
<dbReference type="AlphaFoldDB" id="D5DDI1"/>
<evidence type="ECO:0000256" key="2">
    <source>
        <dbReference type="SAM" id="SignalP"/>
    </source>
</evidence>
<evidence type="ECO:0000259" key="3">
    <source>
        <dbReference type="PROSITE" id="PS51781"/>
    </source>
</evidence>
<accession>D5DDI1</accession>
<feature type="compositionally biased region" description="Polar residues" evidence="1">
    <location>
        <begin position="173"/>
        <end position="188"/>
    </location>
</feature>
<dbReference type="EMBL" id="CP001982">
    <property type="protein sequence ID" value="ADF38532.1"/>
    <property type="molecule type" value="Genomic_DNA"/>
</dbReference>
<evidence type="ECO:0000256" key="1">
    <source>
        <dbReference type="SAM" id="MobiDB-lite"/>
    </source>
</evidence>
<dbReference type="RefSeq" id="WP_013082589.1">
    <property type="nucleotide sequence ID" value="NC_014103.1"/>
</dbReference>
<dbReference type="PROSITE" id="PS51781">
    <property type="entry name" value="SH3B"/>
    <property type="match status" value="1"/>
</dbReference>
<feature type="signal peptide" evidence="2">
    <location>
        <begin position="1"/>
        <end position="28"/>
    </location>
</feature>
<dbReference type="InterPro" id="IPR003646">
    <property type="entry name" value="SH3-like_bac-type"/>
</dbReference>
<gene>
    <name evidence="4" type="ordered locus">BMD_1676</name>
</gene>
<dbReference type="Pfam" id="PF08239">
    <property type="entry name" value="SH3_3"/>
    <property type="match status" value="1"/>
</dbReference>
<evidence type="ECO:0000313" key="4">
    <source>
        <dbReference type="EMBL" id="ADF38532.1"/>
    </source>
</evidence>
<feature type="chain" id="PRO_5003069763" evidence="2">
    <location>
        <begin position="29"/>
        <end position="213"/>
    </location>
</feature>
<dbReference type="PATRIC" id="fig|592022.4.peg.1609"/>
<feature type="region of interest" description="Disordered" evidence="1">
    <location>
        <begin position="173"/>
        <end position="194"/>
    </location>
</feature>